<comment type="function">
    <text evidence="4 6">Catalyzes the cleavage of L-kynurenine (L-Kyn) and L-3-hydroxykynurenine (L-3OHKyn) into anthranilic acid (AA) and 3-hydroxyanthranilic acid (3-OHAA), respectively.</text>
</comment>
<comment type="catalytic activity">
    <reaction evidence="6">
        <text>3-hydroxy-L-kynurenine + H2O = 3-hydroxyanthranilate + L-alanine + H(+)</text>
        <dbReference type="Rhea" id="RHEA:25143"/>
        <dbReference type="ChEBI" id="CHEBI:15377"/>
        <dbReference type="ChEBI" id="CHEBI:15378"/>
        <dbReference type="ChEBI" id="CHEBI:36559"/>
        <dbReference type="ChEBI" id="CHEBI:57972"/>
        <dbReference type="ChEBI" id="CHEBI:58125"/>
        <dbReference type="EC" id="3.7.1.3"/>
    </reaction>
</comment>
<dbReference type="Gene3D" id="3.90.1150.10">
    <property type="entry name" value="Aspartate Aminotransferase, domain 1"/>
    <property type="match status" value="1"/>
</dbReference>
<evidence type="ECO:0000313" key="8">
    <source>
        <dbReference type="Proteomes" id="UP000185829"/>
    </source>
</evidence>
<dbReference type="GO" id="GO:0005737">
    <property type="term" value="C:cytoplasm"/>
    <property type="evidence" value="ECO:0007669"/>
    <property type="project" value="UniProtKB-UniRule"/>
</dbReference>
<dbReference type="AlphaFoldDB" id="A0A9X8RDJ5"/>
<dbReference type="InterPro" id="IPR015421">
    <property type="entry name" value="PyrdxlP-dep_Trfase_major"/>
</dbReference>
<name>A0A9X8RDJ5_9BACI</name>
<evidence type="ECO:0000313" key="7">
    <source>
        <dbReference type="EMBL" id="SIS01293.1"/>
    </source>
</evidence>
<dbReference type="InterPro" id="IPR010111">
    <property type="entry name" value="Kynureninase"/>
</dbReference>
<feature type="binding site" evidence="4">
    <location>
        <begin position="132"/>
        <end position="135"/>
    </location>
    <ligand>
        <name>pyridoxal 5'-phosphate</name>
        <dbReference type="ChEBI" id="CHEBI:597326"/>
    </ligand>
</feature>
<dbReference type="SUPFAM" id="SSF53383">
    <property type="entry name" value="PLP-dependent transferases"/>
    <property type="match status" value="1"/>
</dbReference>
<dbReference type="GO" id="GO:0030429">
    <property type="term" value="F:kynureninase activity"/>
    <property type="evidence" value="ECO:0007669"/>
    <property type="project" value="UniProtKB-UniRule"/>
</dbReference>
<reference evidence="7 8" key="1">
    <citation type="submission" date="2017-01" db="EMBL/GenBank/DDBJ databases">
        <authorList>
            <person name="Varghese N."/>
            <person name="Submissions S."/>
        </authorList>
    </citation>
    <scope>NUCLEOTIDE SEQUENCE [LARGE SCALE GENOMIC DNA]</scope>
    <source>
        <strain evidence="7 8">RUG2-6</strain>
    </source>
</reference>
<comment type="pathway">
    <text evidence="4 6">Amino-acid degradation; L-kynurenine degradation; L-alanine and anthranilate from L-kynurenine: step 1/1.</text>
</comment>
<dbReference type="NCBIfam" id="TIGR01814">
    <property type="entry name" value="kynureninase"/>
    <property type="match status" value="1"/>
</dbReference>
<feature type="binding site" evidence="4">
    <location>
        <position position="295"/>
    </location>
    <ligand>
        <name>pyridoxal 5'-phosphate</name>
        <dbReference type="ChEBI" id="CHEBI:597326"/>
    </ligand>
</feature>
<comment type="cofactor">
    <cofactor evidence="4 6">
        <name>pyridoxal 5'-phosphate</name>
        <dbReference type="ChEBI" id="CHEBI:597326"/>
    </cofactor>
</comment>
<dbReference type="PANTHER" id="PTHR14084:SF0">
    <property type="entry name" value="KYNURENINASE"/>
    <property type="match status" value="1"/>
</dbReference>
<accession>A0A9X8RDJ5</accession>
<feature type="binding site" evidence="4">
    <location>
        <position position="216"/>
    </location>
    <ligand>
        <name>pyridoxal 5'-phosphate</name>
        <dbReference type="ChEBI" id="CHEBI:597326"/>
    </ligand>
</feature>
<evidence type="ECO:0000256" key="4">
    <source>
        <dbReference type="HAMAP-Rule" id="MF_01970"/>
    </source>
</evidence>
<comment type="caution">
    <text evidence="7">The sequence shown here is derived from an EMBL/GenBank/DDBJ whole genome shotgun (WGS) entry which is preliminary data.</text>
</comment>
<sequence>MNSNCFNPSLDHALELDKRDDLSKFRNEFYIPEDKTYLDGNSLGLMSKRSEKSLLELMESWRRSQIEGWTEGKYPWFYLSEKLGEKMAPIVGATPSEVIVTGSTSSNLHQVVSTFYQPEGNRTKIIATALDFPTDIYALQSQIRLHGYNPDEHLIRLESRDGRFIEEEDVVAAMTDEVALILLPTVLYRSGQLLDIKMLTDEAHKRGILIGFDACHSAGVIPHSFSEWDVDFGIWCNYKYLNAGPGSVGSIYVNKKHFGKLPGLTGWYSSNKEKQFDMEHVLTLEHSAGAYQIGTPHIFSLAPLIGSLEIFSEASIDRIYRKSRQITRYMMDLIITELDNMGFIIANPNDDSRRGGHVSLEHKEAVRICKALKENNITPDFRAPNIIRLAPIALYTSYEDVWRTINTLKKIMVEKQYEKFDSQRNVVA</sequence>
<comment type="pathway">
    <text evidence="4 6">Cofactor biosynthesis; NAD(+) biosynthesis; quinolinate from L-kynurenine: step 2/3.</text>
</comment>
<keyword evidence="2 4" id="KW-0378">Hydrolase</keyword>
<keyword evidence="1 4" id="KW-0662">Pyridine nucleotide biosynthesis</keyword>
<dbReference type="Proteomes" id="UP000185829">
    <property type="component" value="Unassembled WGS sequence"/>
</dbReference>
<comment type="catalytic activity">
    <reaction evidence="4 6">
        <text>L-kynurenine + H2O = anthranilate + L-alanine + H(+)</text>
        <dbReference type="Rhea" id="RHEA:16813"/>
        <dbReference type="ChEBI" id="CHEBI:15377"/>
        <dbReference type="ChEBI" id="CHEBI:15378"/>
        <dbReference type="ChEBI" id="CHEBI:16567"/>
        <dbReference type="ChEBI" id="CHEBI:57959"/>
        <dbReference type="ChEBI" id="CHEBI:57972"/>
        <dbReference type="EC" id="3.7.1.3"/>
    </reaction>
</comment>
<dbReference type="PANTHER" id="PTHR14084">
    <property type="entry name" value="KYNURENINASE"/>
    <property type="match status" value="1"/>
</dbReference>
<evidence type="ECO:0000256" key="6">
    <source>
        <dbReference type="PIRNR" id="PIRNR038800"/>
    </source>
</evidence>
<protein>
    <recommendedName>
        <fullName evidence="4 5">Kynureninase</fullName>
        <ecNumber evidence="4 5">3.7.1.3</ecNumber>
    </recommendedName>
    <alternativeName>
        <fullName evidence="4">L-kynurenine hydrolase</fullName>
    </alternativeName>
</protein>
<dbReference type="GO" id="GO:0019441">
    <property type="term" value="P:L-tryptophan catabolic process to kynurenine"/>
    <property type="evidence" value="ECO:0007669"/>
    <property type="project" value="TreeGrafter"/>
</dbReference>
<dbReference type="RefSeq" id="WP_076371646.1">
    <property type="nucleotide sequence ID" value="NZ_FTMX01000009.1"/>
</dbReference>
<dbReference type="Pfam" id="PF22580">
    <property type="entry name" value="KYNU_C"/>
    <property type="match status" value="1"/>
</dbReference>
<comment type="similarity">
    <text evidence="4 6">Belongs to the kynureninase family.</text>
</comment>
<feature type="binding site" evidence="4">
    <location>
        <position position="104"/>
    </location>
    <ligand>
        <name>pyridoxal 5'-phosphate</name>
        <dbReference type="ChEBI" id="CHEBI:597326"/>
    </ligand>
</feature>
<dbReference type="EMBL" id="FTMX01000009">
    <property type="protein sequence ID" value="SIS01293.1"/>
    <property type="molecule type" value="Genomic_DNA"/>
</dbReference>
<comment type="caution">
    <text evidence="4">Lacks conserved residue(s) required for the propagation of feature annotation.</text>
</comment>
<keyword evidence="3 4" id="KW-0663">Pyridoxal phosphate</keyword>
<feature type="binding site" evidence="4">
    <location>
        <position position="238"/>
    </location>
    <ligand>
        <name>pyridoxal 5'-phosphate</name>
        <dbReference type="ChEBI" id="CHEBI:597326"/>
    </ligand>
</feature>
<proteinExistence type="inferred from homology"/>
<evidence type="ECO:0000256" key="2">
    <source>
        <dbReference type="ARBA" id="ARBA00022801"/>
    </source>
</evidence>
<dbReference type="GO" id="GO:0030170">
    <property type="term" value="F:pyridoxal phosphate binding"/>
    <property type="evidence" value="ECO:0007669"/>
    <property type="project" value="UniProtKB-UniRule"/>
</dbReference>
<dbReference type="EC" id="3.7.1.3" evidence="4 5"/>
<dbReference type="GO" id="GO:0009435">
    <property type="term" value="P:NAD+ biosynthetic process"/>
    <property type="evidence" value="ECO:0007669"/>
    <property type="project" value="UniProtKB-UniRule"/>
</dbReference>
<dbReference type="HAMAP" id="MF_01970">
    <property type="entry name" value="Kynureninase"/>
    <property type="match status" value="1"/>
</dbReference>
<gene>
    <name evidence="4" type="primary">kynU</name>
    <name evidence="7" type="ORF">SAMN05878482_10920</name>
</gene>
<evidence type="ECO:0000256" key="1">
    <source>
        <dbReference type="ARBA" id="ARBA00022642"/>
    </source>
</evidence>
<comment type="subunit">
    <text evidence="4 6">Homodimer.</text>
</comment>
<feature type="binding site" evidence="4">
    <location>
        <position position="105"/>
    </location>
    <ligand>
        <name>pyridoxal 5'-phosphate</name>
        <dbReference type="ChEBI" id="CHEBI:597326"/>
    </ligand>
</feature>
<dbReference type="InterPro" id="IPR015422">
    <property type="entry name" value="PyrdxlP-dep_Trfase_small"/>
</dbReference>
<feature type="binding site" evidence="4">
    <location>
        <position position="213"/>
    </location>
    <ligand>
        <name>pyridoxal 5'-phosphate</name>
        <dbReference type="ChEBI" id="CHEBI:597326"/>
    </ligand>
</feature>
<dbReference type="GO" id="GO:0043420">
    <property type="term" value="P:anthranilate metabolic process"/>
    <property type="evidence" value="ECO:0007669"/>
    <property type="project" value="TreeGrafter"/>
</dbReference>
<dbReference type="GO" id="GO:0097053">
    <property type="term" value="P:L-kynurenine catabolic process"/>
    <property type="evidence" value="ECO:0007669"/>
    <property type="project" value="UniProtKB-UniRule"/>
</dbReference>
<evidence type="ECO:0000256" key="5">
    <source>
        <dbReference type="NCBIfam" id="TIGR01814"/>
    </source>
</evidence>
<dbReference type="Gene3D" id="3.40.640.10">
    <property type="entry name" value="Type I PLP-dependent aspartate aminotransferase-like (Major domain)"/>
    <property type="match status" value="1"/>
</dbReference>
<feature type="modified residue" description="N6-(pyridoxal phosphate)lysine" evidence="4">
    <location>
        <position position="239"/>
    </location>
</feature>
<dbReference type="InterPro" id="IPR015424">
    <property type="entry name" value="PyrdxlP-dep_Trfase"/>
</dbReference>
<evidence type="ECO:0000256" key="3">
    <source>
        <dbReference type="ARBA" id="ARBA00022898"/>
    </source>
</evidence>
<feature type="binding site" evidence="4">
    <location>
        <position position="267"/>
    </location>
    <ligand>
        <name>pyridoxal 5'-phosphate</name>
        <dbReference type="ChEBI" id="CHEBI:597326"/>
    </ligand>
</feature>
<dbReference type="GO" id="GO:0019805">
    <property type="term" value="P:quinolinate biosynthetic process"/>
    <property type="evidence" value="ECO:0007669"/>
    <property type="project" value="UniProtKB-UniRule"/>
</dbReference>
<organism evidence="7 8">
    <name type="scientific">Peribacillus simplex</name>
    <dbReference type="NCBI Taxonomy" id="1478"/>
    <lineage>
        <taxon>Bacteria</taxon>
        <taxon>Bacillati</taxon>
        <taxon>Bacillota</taxon>
        <taxon>Bacilli</taxon>
        <taxon>Bacillales</taxon>
        <taxon>Bacillaceae</taxon>
        <taxon>Peribacillus</taxon>
    </lineage>
</organism>
<dbReference type="PIRSF" id="PIRSF038800">
    <property type="entry name" value="KYNU"/>
    <property type="match status" value="1"/>
</dbReference>